<proteinExistence type="inferred from homology"/>
<keyword evidence="10" id="KW-1185">Reference proteome</keyword>
<dbReference type="Gene3D" id="2.40.110.10">
    <property type="entry name" value="Butyryl-CoA Dehydrogenase, subunit A, domain 2"/>
    <property type="match status" value="1"/>
</dbReference>
<comment type="cofactor">
    <cofactor evidence="1 6">
        <name>FAD</name>
        <dbReference type="ChEBI" id="CHEBI:57692"/>
    </cofactor>
</comment>
<dbReference type="InterPro" id="IPR050741">
    <property type="entry name" value="Acyl-CoA_dehydrogenase"/>
</dbReference>
<evidence type="ECO:0000313" key="10">
    <source>
        <dbReference type="Proteomes" id="UP001500842"/>
    </source>
</evidence>
<comment type="similarity">
    <text evidence="2 6">Belongs to the acyl-CoA dehydrogenase family.</text>
</comment>
<dbReference type="PANTHER" id="PTHR48083">
    <property type="entry name" value="MEDIUM-CHAIN SPECIFIC ACYL-COA DEHYDROGENASE, MITOCHONDRIAL-RELATED"/>
    <property type="match status" value="1"/>
</dbReference>
<dbReference type="InterPro" id="IPR009100">
    <property type="entry name" value="AcylCoA_DH/oxidase_NM_dom_sf"/>
</dbReference>
<dbReference type="SUPFAM" id="SSF47203">
    <property type="entry name" value="Acyl-CoA dehydrogenase C-terminal domain-like"/>
    <property type="match status" value="1"/>
</dbReference>
<evidence type="ECO:0000256" key="4">
    <source>
        <dbReference type="ARBA" id="ARBA00022827"/>
    </source>
</evidence>
<keyword evidence="5 6" id="KW-0560">Oxidoreductase</keyword>
<reference evidence="9 10" key="1">
    <citation type="journal article" date="2019" name="Int. J. Syst. Evol. Microbiol.">
        <title>The Global Catalogue of Microorganisms (GCM) 10K type strain sequencing project: providing services to taxonomists for standard genome sequencing and annotation.</title>
        <authorList>
            <consortium name="The Broad Institute Genomics Platform"/>
            <consortium name="The Broad Institute Genome Sequencing Center for Infectious Disease"/>
            <person name="Wu L."/>
            <person name="Ma J."/>
        </authorList>
    </citation>
    <scope>NUCLEOTIDE SEQUENCE [LARGE SCALE GENOMIC DNA]</scope>
    <source>
        <strain evidence="9 10">JCM 14942</strain>
    </source>
</reference>
<dbReference type="InterPro" id="IPR036250">
    <property type="entry name" value="AcylCo_DH-like_C"/>
</dbReference>
<organism evidence="9 10">
    <name type="scientific">Nocardioides humi</name>
    <dbReference type="NCBI Taxonomy" id="449461"/>
    <lineage>
        <taxon>Bacteria</taxon>
        <taxon>Bacillati</taxon>
        <taxon>Actinomycetota</taxon>
        <taxon>Actinomycetes</taxon>
        <taxon>Propionibacteriales</taxon>
        <taxon>Nocardioidaceae</taxon>
        <taxon>Nocardioides</taxon>
    </lineage>
</organism>
<gene>
    <name evidence="9" type="ORF">GCM10009788_23610</name>
</gene>
<feature type="domain" description="Acyl-CoA oxidase/dehydrogenase middle" evidence="8">
    <location>
        <begin position="163"/>
        <end position="258"/>
    </location>
</feature>
<keyword evidence="3 6" id="KW-0285">Flavoprotein</keyword>
<dbReference type="InterPro" id="IPR046373">
    <property type="entry name" value="Acyl-CoA_Oxase/DH_mid-dom_sf"/>
</dbReference>
<keyword evidence="4 6" id="KW-0274">FAD</keyword>
<dbReference type="PANTHER" id="PTHR48083:SF2">
    <property type="entry name" value="MEDIUM-CHAIN SPECIFIC ACYL-COA DEHYDROGENASE, MITOCHONDRIAL"/>
    <property type="match status" value="1"/>
</dbReference>
<evidence type="ECO:0000256" key="1">
    <source>
        <dbReference type="ARBA" id="ARBA00001974"/>
    </source>
</evidence>
<protein>
    <submittedName>
        <fullName evidence="9">Acyl-CoA dehydrogenase family protein</fullName>
    </submittedName>
</protein>
<evidence type="ECO:0000256" key="2">
    <source>
        <dbReference type="ARBA" id="ARBA00009347"/>
    </source>
</evidence>
<evidence type="ECO:0000259" key="8">
    <source>
        <dbReference type="Pfam" id="PF02770"/>
    </source>
</evidence>
<dbReference type="Gene3D" id="1.20.140.10">
    <property type="entry name" value="Butyryl-CoA Dehydrogenase, subunit A, domain 3"/>
    <property type="match status" value="1"/>
</dbReference>
<evidence type="ECO:0000313" key="9">
    <source>
        <dbReference type="EMBL" id="GAA1518883.1"/>
    </source>
</evidence>
<evidence type="ECO:0000256" key="3">
    <source>
        <dbReference type="ARBA" id="ARBA00022630"/>
    </source>
</evidence>
<dbReference type="InterPro" id="IPR006091">
    <property type="entry name" value="Acyl-CoA_Oxase/DH_mid-dom"/>
</dbReference>
<dbReference type="CDD" id="cd00567">
    <property type="entry name" value="ACAD"/>
    <property type="match status" value="1"/>
</dbReference>
<name>A0ABN2AGY2_9ACTN</name>
<dbReference type="Proteomes" id="UP001500842">
    <property type="component" value="Unassembled WGS sequence"/>
</dbReference>
<dbReference type="InterPro" id="IPR009075">
    <property type="entry name" value="AcylCo_DH/oxidase_C"/>
</dbReference>
<dbReference type="Pfam" id="PF02770">
    <property type="entry name" value="Acyl-CoA_dh_M"/>
    <property type="match status" value="1"/>
</dbReference>
<accession>A0ABN2AGY2</accession>
<evidence type="ECO:0000256" key="5">
    <source>
        <dbReference type="ARBA" id="ARBA00023002"/>
    </source>
</evidence>
<dbReference type="EMBL" id="BAAAOR010000017">
    <property type="protein sequence ID" value="GAA1518883.1"/>
    <property type="molecule type" value="Genomic_DNA"/>
</dbReference>
<dbReference type="InterPro" id="IPR037069">
    <property type="entry name" value="AcylCoA_DH/ox_N_sf"/>
</dbReference>
<dbReference type="SUPFAM" id="SSF56645">
    <property type="entry name" value="Acyl-CoA dehydrogenase NM domain-like"/>
    <property type="match status" value="1"/>
</dbReference>
<sequence length="432" mass="47504">MLWNASFPENDWPHDGALIGDLEFGLAEPPTELVSTLEAIDSLVEEEVKPREKHLRSTVSGPYGHLTIEGALSPDVWEARREIQRLAAAAGLYAAHLPKELGGGGYTREEMFFIEERVYQYGTLLAPAILGWTEGPSPMLTHASSELRDLFVDDLVNARTTAAFCNTEPSAGSHVLGLRTSARREGDGWILNGSKAFITNAQYCDVLQINAVTGKTPSGRPELTVFMVSVDTPGVRRGVTTPTIMDDGLTGEIHLENVFVPDSQRLGQVGDGLRLMITTINWRRLSRAGMGSGWMRTLIERSIRHMRGREVARGTLATQQVPQHMLVDMYLRWYAAREASLSAIRTIDATGPYRIPLDKRVIRLTSLIKVLNDNALYEVADTAVQLAGGRGLLKGTPEEQIFRIARNLRIPAGAVEVQKNTIAESLLLDPAS</sequence>
<dbReference type="Pfam" id="PF00441">
    <property type="entry name" value="Acyl-CoA_dh_1"/>
    <property type="match status" value="1"/>
</dbReference>
<evidence type="ECO:0000256" key="6">
    <source>
        <dbReference type="RuleBase" id="RU362125"/>
    </source>
</evidence>
<dbReference type="RefSeq" id="WP_141003222.1">
    <property type="nucleotide sequence ID" value="NZ_BAAAOR010000017.1"/>
</dbReference>
<comment type="caution">
    <text evidence="9">The sequence shown here is derived from an EMBL/GenBank/DDBJ whole genome shotgun (WGS) entry which is preliminary data.</text>
</comment>
<evidence type="ECO:0000259" key="7">
    <source>
        <dbReference type="Pfam" id="PF00441"/>
    </source>
</evidence>
<dbReference type="Gene3D" id="1.10.540.10">
    <property type="entry name" value="Acyl-CoA dehydrogenase/oxidase, N-terminal domain"/>
    <property type="match status" value="1"/>
</dbReference>
<feature type="domain" description="Acyl-CoA dehydrogenase/oxidase C-terminal" evidence="7">
    <location>
        <begin position="270"/>
        <end position="427"/>
    </location>
</feature>